<dbReference type="InterPro" id="IPR052158">
    <property type="entry name" value="INH-QAR"/>
</dbReference>
<dbReference type="PANTHER" id="PTHR43130">
    <property type="entry name" value="ARAC-FAMILY TRANSCRIPTIONAL REGULATOR"/>
    <property type="match status" value="1"/>
</dbReference>
<dbReference type="Gene3D" id="3.40.50.880">
    <property type="match status" value="1"/>
</dbReference>
<accession>A0ABT7ET65</accession>
<name>A0ABT7ET65_9GAMM</name>
<evidence type="ECO:0000256" key="1">
    <source>
        <dbReference type="SAM" id="SignalP"/>
    </source>
</evidence>
<keyword evidence="3" id="KW-0456">Lyase</keyword>
<dbReference type="CDD" id="cd03139">
    <property type="entry name" value="GATase1_PfpI_2"/>
    <property type="match status" value="1"/>
</dbReference>
<gene>
    <name evidence="3" type="ORF">QNM18_24185</name>
</gene>
<dbReference type="Proteomes" id="UP001231915">
    <property type="component" value="Unassembled WGS sequence"/>
</dbReference>
<dbReference type="InterPro" id="IPR002818">
    <property type="entry name" value="DJ-1/PfpI"/>
</dbReference>
<dbReference type="PANTHER" id="PTHR43130:SF3">
    <property type="entry name" value="HTH-TYPE TRANSCRIPTIONAL REGULATOR RV1931C"/>
    <property type="match status" value="1"/>
</dbReference>
<dbReference type="RefSeq" id="WP_284138666.1">
    <property type="nucleotide sequence ID" value="NZ_JASJUT010000014.1"/>
</dbReference>
<dbReference type="EC" id="4.2.1.-" evidence="3"/>
<keyword evidence="4" id="KW-1185">Reference proteome</keyword>
<feature type="signal peptide" evidence="1">
    <location>
        <begin position="1"/>
        <end position="19"/>
    </location>
</feature>
<protein>
    <submittedName>
        <fullName evidence="3">DJ-1/PfpI family protein</fullName>
        <ecNumber evidence="3">4.2.1.-</ecNumber>
    </submittedName>
</protein>
<dbReference type="SUPFAM" id="SSF52317">
    <property type="entry name" value="Class I glutamine amidotransferase-like"/>
    <property type="match status" value="1"/>
</dbReference>
<reference evidence="3 4" key="1">
    <citation type="submission" date="2023-05" db="EMBL/GenBank/DDBJ databases">
        <title>Pseudoalteromonas ardens sp. nov., Pseudoalteromonas obscura sp. nov., and Pseudoalteromonas umbrosa sp. nov., isolated from the coral Montipora capitata.</title>
        <authorList>
            <person name="Thomas E.M."/>
            <person name="Smith E.M."/>
            <person name="Papke E."/>
            <person name="Shlafstein M.D."/>
            <person name="Oline D.K."/>
            <person name="Videau P."/>
            <person name="Saw J.H."/>
            <person name="Strangman W.K."/>
            <person name="Ushijima B."/>
        </authorList>
    </citation>
    <scope>NUCLEOTIDE SEQUENCE [LARGE SCALE GENOMIC DNA]</scope>
    <source>
        <strain evidence="3 4">P94</strain>
    </source>
</reference>
<dbReference type="Pfam" id="PF01965">
    <property type="entry name" value="DJ-1_PfpI"/>
    <property type="match status" value="1"/>
</dbReference>
<feature type="domain" description="DJ-1/PfpI" evidence="2">
    <location>
        <begin position="29"/>
        <end position="189"/>
    </location>
</feature>
<evidence type="ECO:0000259" key="2">
    <source>
        <dbReference type="Pfam" id="PF01965"/>
    </source>
</evidence>
<dbReference type="InterPro" id="IPR029062">
    <property type="entry name" value="Class_I_gatase-like"/>
</dbReference>
<evidence type="ECO:0000313" key="3">
    <source>
        <dbReference type="EMBL" id="MDK2598160.1"/>
    </source>
</evidence>
<keyword evidence="1" id="KW-0732">Signal</keyword>
<sequence length="323" mass="35380">MKKRIMMWLMCLCCMKVNAHSTDPDAFHVGILLFDGAQAIDFVGPVEVFGQAGFRLTTVSKDGAEITTAMGLKVTPDQRLEPTIKFDAILIPGGSINGRLIEDPIIQNWIVAQSHSVDYVMSVCNGAFILANTGLLDGLYATTIEKAFDSFARQYPAVKLARDKKFTDNGKVLTTAGLSSGIDGALSLVAKVSGMRSARTVAAKIEYDWVPSGGYIRGKMADRVLPEFGALPAGVALLDKTFHYGDEQNWFQGHVFDIGSKQSSRLSSWLDQQMKSAGWQAVSSDNTLVWSKRLGEQQWLLHVSVSHLQGTQFSTQLTLNRQI</sequence>
<proteinExistence type="predicted"/>
<evidence type="ECO:0000313" key="4">
    <source>
        <dbReference type="Proteomes" id="UP001231915"/>
    </source>
</evidence>
<feature type="chain" id="PRO_5045133345" evidence="1">
    <location>
        <begin position="20"/>
        <end position="323"/>
    </location>
</feature>
<organism evidence="3 4">
    <name type="scientific">Pseudoalteromonas obscura</name>
    <dbReference type="NCBI Taxonomy" id="3048491"/>
    <lineage>
        <taxon>Bacteria</taxon>
        <taxon>Pseudomonadati</taxon>
        <taxon>Pseudomonadota</taxon>
        <taxon>Gammaproteobacteria</taxon>
        <taxon>Alteromonadales</taxon>
        <taxon>Pseudoalteromonadaceae</taxon>
        <taxon>Pseudoalteromonas</taxon>
    </lineage>
</organism>
<comment type="caution">
    <text evidence="3">The sequence shown here is derived from an EMBL/GenBank/DDBJ whole genome shotgun (WGS) entry which is preliminary data.</text>
</comment>
<dbReference type="EMBL" id="JASJUT010000014">
    <property type="protein sequence ID" value="MDK2598160.1"/>
    <property type="molecule type" value="Genomic_DNA"/>
</dbReference>
<dbReference type="GO" id="GO:0016829">
    <property type="term" value="F:lyase activity"/>
    <property type="evidence" value="ECO:0007669"/>
    <property type="project" value="UniProtKB-KW"/>
</dbReference>